<dbReference type="AlphaFoldDB" id="A0A2A9FFA4"/>
<evidence type="ECO:0000313" key="2">
    <source>
        <dbReference type="Proteomes" id="UP000243542"/>
    </source>
</evidence>
<organism evidence="1 2">
    <name type="scientific">Amycolatopsis sulphurea</name>
    <dbReference type="NCBI Taxonomy" id="76022"/>
    <lineage>
        <taxon>Bacteria</taxon>
        <taxon>Bacillati</taxon>
        <taxon>Actinomycetota</taxon>
        <taxon>Actinomycetes</taxon>
        <taxon>Pseudonocardiales</taxon>
        <taxon>Pseudonocardiaceae</taxon>
        <taxon>Amycolatopsis</taxon>
    </lineage>
</organism>
<proteinExistence type="predicted"/>
<evidence type="ECO:0000313" key="1">
    <source>
        <dbReference type="EMBL" id="PFG50127.1"/>
    </source>
</evidence>
<sequence>MWGVNDMKLLVTAVLEHAPAGRLAGVRRLVAGFRLDTKARSVSGEVPGGLRDGVVAPACGEVNDGMPREVPIRWCAASRLSRGAGGFAPIPDTEVAGLSSRGRSVVLVGTGPGIDVG</sequence>
<dbReference type="Proteomes" id="UP000243542">
    <property type="component" value="Unassembled WGS sequence"/>
</dbReference>
<name>A0A2A9FFA4_9PSEU</name>
<reference evidence="1 2" key="1">
    <citation type="submission" date="2017-10" db="EMBL/GenBank/DDBJ databases">
        <title>Sequencing the genomes of 1000 actinobacteria strains.</title>
        <authorList>
            <person name="Klenk H.-P."/>
        </authorList>
    </citation>
    <scope>NUCLEOTIDE SEQUENCE [LARGE SCALE GENOMIC DNA]</scope>
    <source>
        <strain evidence="1 2">DSM 46092</strain>
    </source>
</reference>
<comment type="caution">
    <text evidence="1">The sequence shown here is derived from an EMBL/GenBank/DDBJ whole genome shotgun (WGS) entry which is preliminary data.</text>
</comment>
<protein>
    <submittedName>
        <fullName evidence="1">Uncharacterized protein</fullName>
    </submittedName>
</protein>
<gene>
    <name evidence="1" type="ORF">ATK36_5332</name>
</gene>
<dbReference type="EMBL" id="PDJK01000002">
    <property type="protein sequence ID" value="PFG50127.1"/>
    <property type="molecule type" value="Genomic_DNA"/>
</dbReference>
<keyword evidence="2" id="KW-1185">Reference proteome</keyword>
<accession>A0A2A9FFA4</accession>